<protein>
    <submittedName>
        <fullName evidence="1">Uncharacterized protein</fullName>
    </submittedName>
</protein>
<name>A0A4Z2IUT5_9TELE</name>
<dbReference type="AlphaFoldDB" id="A0A4Z2IUT5"/>
<evidence type="ECO:0000313" key="1">
    <source>
        <dbReference type="EMBL" id="TNN81769.1"/>
    </source>
</evidence>
<accession>A0A4Z2IUT5</accession>
<dbReference type="Proteomes" id="UP000314294">
    <property type="component" value="Unassembled WGS sequence"/>
</dbReference>
<dbReference type="EMBL" id="SRLO01000044">
    <property type="protein sequence ID" value="TNN81769.1"/>
    <property type="molecule type" value="Genomic_DNA"/>
</dbReference>
<comment type="caution">
    <text evidence="1">The sequence shown here is derived from an EMBL/GenBank/DDBJ whole genome shotgun (WGS) entry which is preliminary data.</text>
</comment>
<reference evidence="1 2" key="1">
    <citation type="submission" date="2019-03" db="EMBL/GenBank/DDBJ databases">
        <title>First draft genome of Liparis tanakae, snailfish: a comprehensive survey of snailfish specific genes.</title>
        <authorList>
            <person name="Kim W."/>
            <person name="Song I."/>
            <person name="Jeong J.-H."/>
            <person name="Kim D."/>
            <person name="Kim S."/>
            <person name="Ryu S."/>
            <person name="Song J.Y."/>
            <person name="Lee S.K."/>
        </authorList>
    </citation>
    <scope>NUCLEOTIDE SEQUENCE [LARGE SCALE GENOMIC DNA]</scope>
    <source>
        <tissue evidence="1">Muscle</tissue>
    </source>
</reference>
<organism evidence="1 2">
    <name type="scientific">Liparis tanakae</name>
    <name type="common">Tanaka's snailfish</name>
    <dbReference type="NCBI Taxonomy" id="230148"/>
    <lineage>
        <taxon>Eukaryota</taxon>
        <taxon>Metazoa</taxon>
        <taxon>Chordata</taxon>
        <taxon>Craniata</taxon>
        <taxon>Vertebrata</taxon>
        <taxon>Euteleostomi</taxon>
        <taxon>Actinopterygii</taxon>
        <taxon>Neopterygii</taxon>
        <taxon>Teleostei</taxon>
        <taxon>Neoteleostei</taxon>
        <taxon>Acanthomorphata</taxon>
        <taxon>Eupercaria</taxon>
        <taxon>Perciformes</taxon>
        <taxon>Cottioidei</taxon>
        <taxon>Cottales</taxon>
        <taxon>Liparidae</taxon>
        <taxon>Liparis</taxon>
    </lineage>
</organism>
<keyword evidence="2" id="KW-1185">Reference proteome</keyword>
<sequence>MEGMSGQRRLTVTGPEPELIAVRHPDLHRPSTGTSITRQWGAFLDQTTMKVFLQNISCPSAERVSASPERYSTPVTLCSCAGSLLTRASGSPLR</sequence>
<proteinExistence type="predicted"/>
<gene>
    <name evidence="1" type="ORF">EYF80_007898</name>
</gene>
<evidence type="ECO:0000313" key="2">
    <source>
        <dbReference type="Proteomes" id="UP000314294"/>
    </source>
</evidence>